<accession>A0A2H0LZS0</accession>
<evidence type="ECO:0000313" key="5">
    <source>
        <dbReference type="Proteomes" id="UP000229641"/>
    </source>
</evidence>
<feature type="domain" description="Response regulatory" evidence="3">
    <location>
        <begin position="80"/>
        <end position="199"/>
    </location>
</feature>
<dbReference type="AlphaFoldDB" id="A0A2H0LZS0"/>
<proteinExistence type="predicted"/>
<feature type="modified residue" description="4-aspartylphosphate" evidence="2">
    <location>
        <position position="129"/>
    </location>
</feature>
<dbReference type="SUPFAM" id="SSF46955">
    <property type="entry name" value="Putative DNA-binding domain"/>
    <property type="match status" value="1"/>
</dbReference>
<evidence type="ECO:0000256" key="2">
    <source>
        <dbReference type="PROSITE-ProRule" id="PRU00169"/>
    </source>
</evidence>
<dbReference type="GO" id="GO:0003677">
    <property type="term" value="F:DNA binding"/>
    <property type="evidence" value="ECO:0007669"/>
    <property type="project" value="InterPro"/>
</dbReference>
<dbReference type="Proteomes" id="UP000229641">
    <property type="component" value="Unassembled WGS sequence"/>
</dbReference>
<protein>
    <recommendedName>
        <fullName evidence="3">Response regulatory domain-containing protein</fullName>
    </recommendedName>
</protein>
<dbReference type="SUPFAM" id="SSF52172">
    <property type="entry name" value="CheY-like"/>
    <property type="match status" value="1"/>
</dbReference>
<sequence length="206" mass="23455">MDDKFLTLDEVSKYLKIPKSTLYKLTERKEIPSVKIGKQLRFRKSSLDKWLFAKEGAVTTEGVSSPKEDEICSPKTPQKHILLVDDDELVLKTISKFLKNYNYEVTSACSGEEALEKSQTKDFDLIITDVRMPGIDGIETIKRIRVLNQQHHKPTPKEIIITAYIDTEAQRAAEGLGVSDYIYKPFIAGEFIKSVKEKIAFNINLN</sequence>
<name>A0A2H0LZS0_9BACT</name>
<dbReference type="NCBIfam" id="TIGR01764">
    <property type="entry name" value="excise"/>
    <property type="match status" value="1"/>
</dbReference>
<dbReference type="InterPro" id="IPR010093">
    <property type="entry name" value="SinI_DNA-bd"/>
</dbReference>
<keyword evidence="1 2" id="KW-0597">Phosphoprotein</keyword>
<dbReference type="Pfam" id="PF12728">
    <property type="entry name" value="HTH_17"/>
    <property type="match status" value="1"/>
</dbReference>
<reference evidence="4 5" key="1">
    <citation type="submission" date="2017-09" db="EMBL/GenBank/DDBJ databases">
        <title>Depth-based differentiation of microbial function through sediment-hosted aquifers and enrichment of novel symbionts in the deep terrestrial subsurface.</title>
        <authorList>
            <person name="Probst A.J."/>
            <person name="Ladd B."/>
            <person name="Jarett J.K."/>
            <person name="Geller-Mcgrath D.E."/>
            <person name="Sieber C.M."/>
            <person name="Emerson J.B."/>
            <person name="Anantharaman K."/>
            <person name="Thomas B.C."/>
            <person name="Malmstrom R."/>
            <person name="Stieglmeier M."/>
            <person name="Klingl A."/>
            <person name="Woyke T."/>
            <person name="Ryan C.M."/>
            <person name="Banfield J.F."/>
        </authorList>
    </citation>
    <scope>NUCLEOTIDE SEQUENCE [LARGE SCALE GENOMIC DNA]</scope>
    <source>
        <strain evidence="4">CG11_big_fil_rev_8_21_14_0_20_42_13</strain>
    </source>
</reference>
<dbReference type="SMART" id="SM00448">
    <property type="entry name" value="REC"/>
    <property type="match status" value="1"/>
</dbReference>
<gene>
    <name evidence="4" type="ORF">COV72_00455</name>
</gene>
<dbReference type="InterPro" id="IPR001789">
    <property type="entry name" value="Sig_transdc_resp-reg_receiver"/>
</dbReference>
<dbReference type="PANTHER" id="PTHR44591:SF3">
    <property type="entry name" value="RESPONSE REGULATORY DOMAIN-CONTAINING PROTEIN"/>
    <property type="match status" value="1"/>
</dbReference>
<evidence type="ECO:0000313" key="4">
    <source>
        <dbReference type="EMBL" id="PIQ89930.1"/>
    </source>
</evidence>
<comment type="caution">
    <text evidence="4">The sequence shown here is derived from an EMBL/GenBank/DDBJ whole genome shotgun (WGS) entry which is preliminary data.</text>
</comment>
<dbReference type="EMBL" id="PCWA01000008">
    <property type="protein sequence ID" value="PIQ89930.1"/>
    <property type="molecule type" value="Genomic_DNA"/>
</dbReference>
<dbReference type="InterPro" id="IPR041657">
    <property type="entry name" value="HTH_17"/>
</dbReference>
<dbReference type="Pfam" id="PF00072">
    <property type="entry name" value="Response_reg"/>
    <property type="match status" value="1"/>
</dbReference>
<dbReference type="Gene3D" id="3.40.50.2300">
    <property type="match status" value="1"/>
</dbReference>
<dbReference type="PANTHER" id="PTHR44591">
    <property type="entry name" value="STRESS RESPONSE REGULATOR PROTEIN 1"/>
    <property type="match status" value="1"/>
</dbReference>
<dbReference type="InterPro" id="IPR011006">
    <property type="entry name" value="CheY-like_superfamily"/>
</dbReference>
<dbReference type="InterPro" id="IPR009061">
    <property type="entry name" value="DNA-bd_dom_put_sf"/>
</dbReference>
<dbReference type="CDD" id="cd17546">
    <property type="entry name" value="REC_hyHK_CKI1_RcsC-like"/>
    <property type="match status" value="1"/>
</dbReference>
<evidence type="ECO:0000259" key="3">
    <source>
        <dbReference type="PROSITE" id="PS50110"/>
    </source>
</evidence>
<dbReference type="GO" id="GO:0000160">
    <property type="term" value="P:phosphorelay signal transduction system"/>
    <property type="evidence" value="ECO:0007669"/>
    <property type="project" value="InterPro"/>
</dbReference>
<dbReference type="PROSITE" id="PS50110">
    <property type="entry name" value="RESPONSE_REGULATORY"/>
    <property type="match status" value="1"/>
</dbReference>
<evidence type="ECO:0000256" key="1">
    <source>
        <dbReference type="ARBA" id="ARBA00022553"/>
    </source>
</evidence>
<dbReference type="InterPro" id="IPR050595">
    <property type="entry name" value="Bact_response_regulator"/>
</dbReference>
<organism evidence="4 5">
    <name type="scientific">Candidatus Ghiorseimicrobium undicola</name>
    <dbReference type="NCBI Taxonomy" id="1974746"/>
    <lineage>
        <taxon>Bacteria</taxon>
        <taxon>Pseudomonadati</taxon>
        <taxon>Candidatus Omnitrophota</taxon>
        <taxon>Candidatus Ghiorseimicrobium</taxon>
    </lineage>
</organism>